<feature type="region of interest" description="Disordered" evidence="1">
    <location>
        <begin position="624"/>
        <end position="649"/>
    </location>
</feature>
<feature type="region of interest" description="Disordered" evidence="1">
    <location>
        <begin position="541"/>
        <end position="568"/>
    </location>
</feature>
<reference evidence="2" key="2">
    <citation type="submission" date="2021-10" db="EMBL/GenBank/DDBJ databases">
        <title>Phylogenomics reveals ancestral predisposition of the termite-cultivated fungus Termitomyces towards a domesticated lifestyle.</title>
        <authorList>
            <person name="Auxier B."/>
            <person name="Grum-Grzhimaylo A."/>
            <person name="Cardenas M.E."/>
            <person name="Lodge J.D."/>
            <person name="Laessoe T."/>
            <person name="Pedersen O."/>
            <person name="Smith M.E."/>
            <person name="Kuyper T.W."/>
            <person name="Franco-Molano E.A."/>
            <person name="Baroni T.J."/>
            <person name="Aanen D.K."/>
        </authorList>
    </citation>
    <scope>NUCLEOTIDE SEQUENCE</scope>
    <source>
        <strain evidence="2">D49</strain>
    </source>
</reference>
<feature type="region of interest" description="Disordered" evidence="1">
    <location>
        <begin position="129"/>
        <end position="164"/>
    </location>
</feature>
<dbReference type="OrthoDB" id="2507795at2759"/>
<feature type="compositionally biased region" description="Polar residues" evidence="1">
    <location>
        <begin position="474"/>
        <end position="483"/>
    </location>
</feature>
<keyword evidence="3" id="KW-1185">Reference proteome</keyword>
<comment type="caution">
    <text evidence="2">The sequence shown here is derived from an EMBL/GenBank/DDBJ whole genome shotgun (WGS) entry which is preliminary data.</text>
</comment>
<sequence length="779" mass="86020">MLETLDTQMLDYQNDADFTMHLAPSDQWFHEEAFMEDDGRQDPGTTIEVDMESYDESLNPEYEMEDGSENLELQLDAQENQDVDVEVYDASRAHSPDAVLGHHAVALSVDTSVDHVPILAEFNRTDLLGHTPPVHPESESFDSLPPEVRDSHTSSPELQNPALSVDNNDQLIRAEKVESLPPVQPSESKQVLPESAGHTLEEYESRDHAELQRSSADKLATSEQADGLQDTSLTDFGGDVDESIIHNRDNQTEPTEHDHQPVIACDPHEISEGVYIDPPPAVLISLSSGTPSISLFNAPSQSGSNSQSTDHFDVSHISVLLSHMPTLYYEPLSSVFEALRQEDYLLEMDILNGELLLDAYELELVMSEDYTFAHEVSLHDLNILHDGLNKSGPLRLRLKTSTPRFMDRYHTLQEQIARFHLTEAKDTADLGSEELEPEGGMIIPYIIDESHSPITIGYSQSELEEHGEEHYDSESTQELQQPENDNDQAETRDSVLPEITDLQEQHDADHDCHDGAEDISEYTNNSKEGNHEESIVVGGAHVGEDSSTDSESRSVAGAECDAQPYEDGEVDYSEGISEEARYLETKDIHHVSVVVPEGRIPSEVASGPVIEKALAIGTTCIEDAQQSESPRHLNLPDLPDDKDKSEDLESLSTNLDDMPVAGFGLTADVDGEPDQAGGLIFTLPILDFVLTKYSTGSSVDPTRLLPTPDEFGSTYEIEDSWDDTLDGEGELDWEVGEQEHDTDSNLSSVTLSSKNSTKRSLSEAELEEFEDDGTPASSP</sequence>
<dbReference type="Pfam" id="PF10336">
    <property type="entry name" value="DUF2420"/>
    <property type="match status" value="1"/>
</dbReference>
<evidence type="ECO:0000313" key="3">
    <source>
        <dbReference type="Proteomes" id="UP000717328"/>
    </source>
</evidence>
<feature type="compositionally biased region" description="Polar residues" evidence="1">
    <location>
        <begin position="221"/>
        <end position="234"/>
    </location>
</feature>
<feature type="region of interest" description="Disordered" evidence="1">
    <location>
        <begin position="178"/>
        <end position="197"/>
    </location>
</feature>
<feature type="compositionally biased region" description="Polar residues" evidence="1">
    <location>
        <begin position="744"/>
        <end position="759"/>
    </location>
</feature>
<dbReference type="AlphaFoldDB" id="A0A9P7GHS2"/>
<feature type="non-terminal residue" evidence="2">
    <location>
        <position position="779"/>
    </location>
</feature>
<gene>
    <name evidence="2" type="ORF">H0H81_001529</name>
</gene>
<dbReference type="EMBL" id="JABCKI010000643">
    <property type="protein sequence ID" value="KAG5649909.1"/>
    <property type="molecule type" value="Genomic_DNA"/>
</dbReference>
<evidence type="ECO:0000256" key="1">
    <source>
        <dbReference type="SAM" id="MobiDB-lite"/>
    </source>
</evidence>
<feature type="compositionally biased region" description="Basic and acidic residues" evidence="1">
    <location>
        <begin position="463"/>
        <end position="473"/>
    </location>
</feature>
<accession>A0A9P7GHS2</accession>
<feature type="region of interest" description="Disordered" evidence="1">
    <location>
        <begin position="737"/>
        <end position="779"/>
    </location>
</feature>
<feature type="region of interest" description="Disordered" evidence="1">
    <location>
        <begin position="463"/>
        <end position="492"/>
    </location>
</feature>
<reference evidence="2" key="1">
    <citation type="submission" date="2021-02" db="EMBL/GenBank/DDBJ databases">
        <authorList>
            <person name="Nieuwenhuis M."/>
            <person name="Van De Peppel L.J.J."/>
        </authorList>
    </citation>
    <scope>NUCLEOTIDE SEQUENCE</scope>
    <source>
        <strain evidence="2">D49</strain>
    </source>
</reference>
<dbReference type="InterPro" id="IPR018822">
    <property type="entry name" value="UPF0646"/>
</dbReference>
<organism evidence="2 3">
    <name type="scientific">Sphagnurus paluster</name>
    <dbReference type="NCBI Taxonomy" id="117069"/>
    <lineage>
        <taxon>Eukaryota</taxon>
        <taxon>Fungi</taxon>
        <taxon>Dikarya</taxon>
        <taxon>Basidiomycota</taxon>
        <taxon>Agaricomycotina</taxon>
        <taxon>Agaricomycetes</taxon>
        <taxon>Agaricomycetidae</taxon>
        <taxon>Agaricales</taxon>
        <taxon>Tricholomatineae</taxon>
        <taxon>Lyophyllaceae</taxon>
        <taxon>Sphagnurus</taxon>
    </lineage>
</organism>
<evidence type="ECO:0000313" key="2">
    <source>
        <dbReference type="EMBL" id="KAG5649909.1"/>
    </source>
</evidence>
<dbReference type="Proteomes" id="UP000717328">
    <property type="component" value="Unassembled WGS sequence"/>
</dbReference>
<feature type="compositionally biased region" description="Polar residues" evidence="1">
    <location>
        <begin position="153"/>
        <end position="164"/>
    </location>
</feature>
<name>A0A9P7GHS2_9AGAR</name>
<feature type="region of interest" description="Disordered" evidence="1">
    <location>
        <begin position="203"/>
        <end position="242"/>
    </location>
</feature>
<proteinExistence type="predicted"/>
<feature type="compositionally biased region" description="Acidic residues" evidence="1">
    <location>
        <begin position="764"/>
        <end position="773"/>
    </location>
</feature>
<protein>
    <submittedName>
        <fullName evidence="2">Uncharacterized protein</fullName>
    </submittedName>
</protein>